<organism evidence="1 2">
    <name type="scientific">Coccidioides immitis H538.4</name>
    <dbReference type="NCBI Taxonomy" id="396776"/>
    <lineage>
        <taxon>Eukaryota</taxon>
        <taxon>Fungi</taxon>
        <taxon>Dikarya</taxon>
        <taxon>Ascomycota</taxon>
        <taxon>Pezizomycotina</taxon>
        <taxon>Eurotiomycetes</taxon>
        <taxon>Eurotiomycetidae</taxon>
        <taxon>Onygenales</taxon>
        <taxon>Onygenaceae</taxon>
        <taxon>Coccidioides</taxon>
    </lineage>
</organism>
<name>A0A0J8UXD5_COCIT</name>
<accession>A0A0J8UXD5</accession>
<dbReference type="AlphaFoldDB" id="A0A0J8UXD5"/>
<dbReference type="VEuPathDB" id="FungiDB:CIHG_10408"/>
<evidence type="ECO:0000313" key="1">
    <source>
        <dbReference type="EMBL" id="KMU92583.1"/>
    </source>
</evidence>
<proteinExistence type="predicted"/>
<sequence length="238" mass="27447">MTTRTCHSSESSVLRWEGLSRGYEFGMHIHEVRNQLSPSRRQLICYTIRSVLWPLRRPLILLFVLETDYLELCNWMHSHMATSFAAYSVADLARYPPREMAWRVGRCLHAYMHGLDIGQGCRNTLAGTGTHSPTKSESQSRGSRDKGLLCEVNLKVGCGLDFKLPMDSSLGKARMRRKHTSKSTTTCTRTHIHVEYTLQSNQLYDKRRRRSALRLMLPNTGHISHRIPKCCYYVQSWS</sequence>
<dbReference type="Proteomes" id="UP000054563">
    <property type="component" value="Unassembled WGS sequence"/>
</dbReference>
<gene>
    <name evidence="1" type="ORF">CIHG_10408</name>
</gene>
<reference evidence="2" key="1">
    <citation type="journal article" date="2010" name="Genome Res.">
        <title>Population genomic sequencing of Coccidioides fungi reveals recent hybridization and transposon control.</title>
        <authorList>
            <person name="Neafsey D.E."/>
            <person name="Barker B.M."/>
            <person name="Sharpton T.J."/>
            <person name="Stajich J.E."/>
            <person name="Park D.J."/>
            <person name="Whiston E."/>
            <person name="Hung C.-Y."/>
            <person name="McMahan C."/>
            <person name="White J."/>
            <person name="Sykes S."/>
            <person name="Heiman D."/>
            <person name="Young S."/>
            <person name="Zeng Q."/>
            <person name="Abouelleil A."/>
            <person name="Aftuck L."/>
            <person name="Bessette D."/>
            <person name="Brown A."/>
            <person name="FitzGerald M."/>
            <person name="Lui A."/>
            <person name="Macdonald J.P."/>
            <person name="Priest M."/>
            <person name="Orbach M.J."/>
            <person name="Galgiani J.N."/>
            <person name="Kirkland T.N."/>
            <person name="Cole G.T."/>
            <person name="Birren B.W."/>
            <person name="Henn M.R."/>
            <person name="Taylor J.W."/>
            <person name="Rounsley S.D."/>
        </authorList>
    </citation>
    <scope>NUCLEOTIDE SEQUENCE [LARGE SCALE GENOMIC DNA]</scope>
    <source>
        <strain evidence="2">H538.4</strain>
    </source>
</reference>
<evidence type="ECO:0000313" key="2">
    <source>
        <dbReference type="Proteomes" id="UP000054563"/>
    </source>
</evidence>
<dbReference type="EMBL" id="DS017098">
    <property type="protein sequence ID" value="KMU92583.1"/>
    <property type="molecule type" value="Genomic_DNA"/>
</dbReference>
<protein>
    <submittedName>
        <fullName evidence="1">Uncharacterized protein</fullName>
    </submittedName>
</protein>